<keyword evidence="4" id="KW-1185">Reference proteome</keyword>
<dbReference type="STRING" id="494016.SAMN04487965_3205"/>
<dbReference type="GO" id="GO:0004113">
    <property type="term" value="F:2',3'-cyclic-nucleotide 3'-phosphodiesterase activity"/>
    <property type="evidence" value="ECO:0007669"/>
    <property type="project" value="InterPro"/>
</dbReference>
<dbReference type="PANTHER" id="PTHR35561:SF1">
    <property type="entry name" value="RNA 2',3'-CYCLIC PHOSPHODIESTERASE"/>
    <property type="match status" value="1"/>
</dbReference>
<proteinExistence type="inferred from homology"/>
<dbReference type="SUPFAM" id="SSF55144">
    <property type="entry name" value="LigT-like"/>
    <property type="match status" value="1"/>
</dbReference>
<organism evidence="3 4">
    <name type="scientific">Microbulbifer donghaiensis</name>
    <dbReference type="NCBI Taxonomy" id="494016"/>
    <lineage>
        <taxon>Bacteria</taxon>
        <taxon>Pseudomonadati</taxon>
        <taxon>Pseudomonadota</taxon>
        <taxon>Gammaproteobacteria</taxon>
        <taxon>Cellvibrionales</taxon>
        <taxon>Microbulbiferaceae</taxon>
        <taxon>Microbulbifer</taxon>
    </lineage>
</organism>
<dbReference type="AlphaFoldDB" id="A0A1M5GP53"/>
<feature type="short sequence motif" description="HXTX 1" evidence="2">
    <location>
        <begin position="50"/>
        <end position="53"/>
    </location>
</feature>
<feature type="short sequence motif" description="HXTX 2" evidence="2">
    <location>
        <begin position="135"/>
        <end position="138"/>
    </location>
</feature>
<dbReference type="EC" id="3.1.4.58" evidence="2"/>
<feature type="active site" description="Proton donor" evidence="2">
    <location>
        <position position="50"/>
    </location>
</feature>
<evidence type="ECO:0000256" key="1">
    <source>
        <dbReference type="ARBA" id="ARBA00022801"/>
    </source>
</evidence>
<dbReference type="InterPro" id="IPR009097">
    <property type="entry name" value="Cyclic_Pdiesterase"/>
</dbReference>
<dbReference type="EMBL" id="FQVA01000006">
    <property type="protein sequence ID" value="SHG05447.1"/>
    <property type="molecule type" value="Genomic_DNA"/>
</dbReference>
<dbReference type="NCBIfam" id="TIGR02258">
    <property type="entry name" value="2_5_ligase"/>
    <property type="match status" value="1"/>
</dbReference>
<dbReference type="InterPro" id="IPR004175">
    <property type="entry name" value="RNA_CPDase"/>
</dbReference>
<evidence type="ECO:0000256" key="2">
    <source>
        <dbReference type="HAMAP-Rule" id="MF_01940"/>
    </source>
</evidence>
<evidence type="ECO:0000313" key="3">
    <source>
        <dbReference type="EMBL" id="SHG05447.1"/>
    </source>
</evidence>
<reference evidence="4" key="1">
    <citation type="submission" date="2016-11" db="EMBL/GenBank/DDBJ databases">
        <authorList>
            <person name="Varghese N."/>
            <person name="Submissions S."/>
        </authorList>
    </citation>
    <scope>NUCLEOTIDE SEQUENCE [LARGE SCALE GENOMIC DNA]</scope>
    <source>
        <strain evidence="4">CGMCC 1.7063</strain>
    </source>
</reference>
<dbReference type="GO" id="GO:0008664">
    <property type="term" value="F:RNA 2',3'-cyclic 3'-phosphodiesterase activity"/>
    <property type="evidence" value="ECO:0007669"/>
    <property type="project" value="UniProtKB-EC"/>
</dbReference>
<name>A0A1M5GP53_9GAMM</name>
<dbReference type="Pfam" id="PF13563">
    <property type="entry name" value="2_5_RNA_ligase2"/>
    <property type="match status" value="1"/>
</dbReference>
<keyword evidence="1 2" id="KW-0378">Hydrolase</keyword>
<dbReference type="PANTHER" id="PTHR35561">
    <property type="entry name" value="RNA 2',3'-CYCLIC PHOSPHODIESTERASE"/>
    <property type="match status" value="1"/>
</dbReference>
<comment type="function">
    <text evidence="2">Hydrolyzes RNA 2',3'-cyclic phosphodiester to an RNA 2'-phosphomonoester.</text>
</comment>
<dbReference type="HAMAP" id="MF_01940">
    <property type="entry name" value="RNA_CPDase"/>
    <property type="match status" value="1"/>
</dbReference>
<dbReference type="GO" id="GO:0016874">
    <property type="term" value="F:ligase activity"/>
    <property type="evidence" value="ECO:0007669"/>
    <property type="project" value="UniProtKB-KW"/>
</dbReference>
<feature type="active site" description="Proton acceptor" evidence="2">
    <location>
        <position position="135"/>
    </location>
</feature>
<comment type="catalytic activity">
    <reaction evidence="2">
        <text>a 3'-end 2',3'-cyclophospho-ribonucleotide-RNA + H2O = a 3'-end 2'-phospho-ribonucleotide-RNA + H(+)</text>
        <dbReference type="Rhea" id="RHEA:11828"/>
        <dbReference type="Rhea" id="RHEA-COMP:10464"/>
        <dbReference type="Rhea" id="RHEA-COMP:17353"/>
        <dbReference type="ChEBI" id="CHEBI:15377"/>
        <dbReference type="ChEBI" id="CHEBI:15378"/>
        <dbReference type="ChEBI" id="CHEBI:83064"/>
        <dbReference type="ChEBI" id="CHEBI:173113"/>
        <dbReference type="EC" id="3.1.4.58"/>
    </reaction>
</comment>
<accession>A0A1M5GP53</accession>
<keyword evidence="3" id="KW-0436">Ligase</keyword>
<sequence>MPEEVSRLFIGIRPDARTQQFLDGLTSQAKRELGPDKRDRIRWTSHANRHLTLAFLGETPDALIPRIEAKLAQIADKLPPFCARVVSLNPFPQRRSSLLAAELLTNPDLDKLHQQCRELMMELSMKPEGASYRPHITLARNRRGFARLEPVMLDYTMPLNNLVLYQSHMAPGGSQYLPLFEALLEDAQP</sequence>
<dbReference type="Gene3D" id="3.90.1140.10">
    <property type="entry name" value="Cyclic phosphodiesterase"/>
    <property type="match status" value="1"/>
</dbReference>
<evidence type="ECO:0000313" key="4">
    <source>
        <dbReference type="Proteomes" id="UP000184170"/>
    </source>
</evidence>
<comment type="similarity">
    <text evidence="2">Belongs to the 2H phosphoesterase superfamily. ThpR family.</text>
</comment>
<protein>
    <recommendedName>
        <fullName evidence="2">RNA 2',3'-cyclic phosphodiesterase</fullName>
        <shortName evidence="2">RNA 2',3'-CPDase</shortName>
        <ecNumber evidence="2">3.1.4.58</ecNumber>
    </recommendedName>
</protein>
<dbReference type="Proteomes" id="UP000184170">
    <property type="component" value="Unassembled WGS sequence"/>
</dbReference>
<gene>
    <name evidence="3" type="ORF">SAMN04487965_3205</name>
</gene>